<dbReference type="GO" id="GO:0004553">
    <property type="term" value="F:hydrolase activity, hydrolyzing O-glycosyl compounds"/>
    <property type="evidence" value="ECO:0007669"/>
    <property type="project" value="InterPro"/>
</dbReference>
<evidence type="ECO:0000313" key="4">
    <source>
        <dbReference type="EMBL" id="KAK7692898.1"/>
    </source>
</evidence>
<keyword evidence="1" id="KW-0378">Hydrolase</keyword>
<dbReference type="InterPro" id="IPR036573">
    <property type="entry name" value="CBM_sf_5/12"/>
</dbReference>
<dbReference type="Proteomes" id="UP001385951">
    <property type="component" value="Unassembled WGS sequence"/>
</dbReference>
<proteinExistence type="predicted"/>
<evidence type="ECO:0000313" key="5">
    <source>
        <dbReference type="Proteomes" id="UP001385951"/>
    </source>
</evidence>
<dbReference type="SMART" id="SM00696">
    <property type="entry name" value="DM9"/>
    <property type="match status" value="2"/>
</dbReference>
<evidence type="ECO:0000259" key="3">
    <source>
        <dbReference type="Pfam" id="PF02839"/>
    </source>
</evidence>
<dbReference type="InterPro" id="IPR003610">
    <property type="entry name" value="CBM5/12"/>
</dbReference>
<feature type="domain" description="Chitin-binding type-3" evidence="3">
    <location>
        <begin position="4"/>
        <end position="46"/>
    </location>
</feature>
<dbReference type="EMBL" id="JASBNA010000004">
    <property type="protein sequence ID" value="KAK7692898.1"/>
    <property type="molecule type" value="Genomic_DNA"/>
</dbReference>
<feature type="region of interest" description="Disordered" evidence="2">
    <location>
        <begin position="53"/>
        <end position="85"/>
    </location>
</feature>
<gene>
    <name evidence="4" type="ORF">QCA50_004533</name>
</gene>
<dbReference type="AlphaFoldDB" id="A0AAW0GRR0"/>
<accession>A0AAW0GRR0</accession>
<name>A0AAW0GRR0_9APHY</name>
<protein>
    <recommendedName>
        <fullName evidence="3">Chitin-binding type-3 domain-containing protein</fullName>
    </recommendedName>
</protein>
<dbReference type="CDD" id="cd12214">
    <property type="entry name" value="ChiA1_BD"/>
    <property type="match status" value="1"/>
</dbReference>
<dbReference type="PANTHER" id="PTHR31649:SF1">
    <property type="entry name" value="FARNESOIC ACID O-METHYL TRANSFERASE DOMAIN-CONTAINING PROTEIN"/>
    <property type="match status" value="1"/>
</dbReference>
<dbReference type="GO" id="GO:0005975">
    <property type="term" value="P:carbohydrate metabolic process"/>
    <property type="evidence" value="ECO:0007669"/>
    <property type="project" value="InterPro"/>
</dbReference>
<dbReference type="GO" id="GO:0005576">
    <property type="term" value="C:extracellular region"/>
    <property type="evidence" value="ECO:0007669"/>
    <property type="project" value="InterPro"/>
</dbReference>
<evidence type="ECO:0000256" key="2">
    <source>
        <dbReference type="SAM" id="MobiDB-lite"/>
    </source>
</evidence>
<reference evidence="4 5" key="1">
    <citation type="submission" date="2022-09" db="EMBL/GenBank/DDBJ databases">
        <authorList>
            <person name="Palmer J.M."/>
        </authorList>
    </citation>
    <scope>NUCLEOTIDE SEQUENCE [LARGE SCALE GENOMIC DNA]</scope>
    <source>
        <strain evidence="4 5">DSM 7382</strain>
    </source>
</reference>
<sequence>MVYQWEPETQYNFGDVVVYEGHQYKIVQPHRSQSDWAPPVTPALWERVHEEYHGGEQHQYQQPVQQPQQSGYNPGYSYGAPPGQGGYQYQNNVGDEKHPDQTVDIHHEERGKNWYDLTDERKKQLEIGGGLLAGAAVIGAGYFAYHEHEKNEEKKKAYTWGLQNWLKEAKDRTDAFYQHGPRAPTTWVLVQGRNIPQGAIPGGEENGQPIYISRAYHDGGLQVGKASPNLKEGGVIGYGHKEINVPTYEVLLGDPRAVRWVNFRGRLDLQELGARPVEAGREANGTPLYIAQGHHNNSIHPGKISEKLNSAFVPYGGTEKEIKASDPSNQLIMITNKLLLSQDYRVLCFN</sequence>
<dbReference type="InterPro" id="IPR006616">
    <property type="entry name" value="DM9_repeat"/>
</dbReference>
<keyword evidence="5" id="KW-1185">Reference proteome</keyword>
<feature type="compositionally biased region" description="Low complexity" evidence="2">
    <location>
        <begin position="57"/>
        <end position="81"/>
    </location>
</feature>
<dbReference type="Pfam" id="PF02839">
    <property type="entry name" value="CBM_5_12"/>
    <property type="match status" value="1"/>
</dbReference>
<dbReference type="Pfam" id="PF11901">
    <property type="entry name" value="DM9"/>
    <property type="match status" value="1"/>
</dbReference>
<dbReference type="PANTHER" id="PTHR31649">
    <property type="entry name" value="AGAP009604-PA"/>
    <property type="match status" value="1"/>
</dbReference>
<evidence type="ECO:0000256" key="1">
    <source>
        <dbReference type="ARBA" id="ARBA00022801"/>
    </source>
</evidence>
<dbReference type="GO" id="GO:0030246">
    <property type="term" value="F:carbohydrate binding"/>
    <property type="evidence" value="ECO:0007669"/>
    <property type="project" value="InterPro"/>
</dbReference>
<dbReference type="Gene3D" id="2.10.10.20">
    <property type="entry name" value="Carbohydrate-binding module superfamily 5/12"/>
    <property type="match status" value="1"/>
</dbReference>
<comment type="caution">
    <text evidence="4">The sequence shown here is derived from an EMBL/GenBank/DDBJ whole genome shotgun (WGS) entry which is preliminary data.</text>
</comment>
<organism evidence="4 5">
    <name type="scientific">Cerrena zonata</name>
    <dbReference type="NCBI Taxonomy" id="2478898"/>
    <lineage>
        <taxon>Eukaryota</taxon>
        <taxon>Fungi</taxon>
        <taxon>Dikarya</taxon>
        <taxon>Basidiomycota</taxon>
        <taxon>Agaricomycotina</taxon>
        <taxon>Agaricomycetes</taxon>
        <taxon>Polyporales</taxon>
        <taxon>Cerrenaceae</taxon>
        <taxon>Cerrena</taxon>
    </lineage>
</organism>
<dbReference type="SUPFAM" id="SSF51055">
    <property type="entry name" value="Carbohydrate binding domain"/>
    <property type="match status" value="1"/>
</dbReference>